<evidence type="ECO:0000259" key="5">
    <source>
        <dbReference type="PROSITE" id="PS50102"/>
    </source>
</evidence>
<dbReference type="EMBL" id="JADFTS010000005">
    <property type="protein sequence ID" value="KAF9606104.1"/>
    <property type="molecule type" value="Genomic_DNA"/>
</dbReference>
<keyword evidence="4" id="KW-0812">Transmembrane</keyword>
<feature type="compositionally biased region" description="Basic and acidic residues" evidence="3">
    <location>
        <begin position="747"/>
        <end position="780"/>
    </location>
</feature>
<evidence type="ECO:0000256" key="2">
    <source>
        <dbReference type="PROSITE-ProRule" id="PRU00176"/>
    </source>
</evidence>
<dbReference type="SMART" id="SM00557">
    <property type="entry name" value="IG_FLMN"/>
    <property type="match status" value="1"/>
</dbReference>
<dbReference type="PROSITE" id="PS50102">
    <property type="entry name" value="RRM"/>
    <property type="match status" value="1"/>
</dbReference>
<dbReference type="Gene3D" id="3.30.70.330">
    <property type="match status" value="1"/>
</dbReference>
<feature type="compositionally biased region" description="Basic and acidic residues" evidence="3">
    <location>
        <begin position="717"/>
        <end position="740"/>
    </location>
</feature>
<feature type="compositionally biased region" description="Basic residues" evidence="3">
    <location>
        <begin position="573"/>
        <end position="584"/>
    </location>
</feature>
<dbReference type="InterPro" id="IPR013783">
    <property type="entry name" value="Ig-like_fold"/>
</dbReference>
<feature type="transmembrane region" description="Helical" evidence="4">
    <location>
        <begin position="864"/>
        <end position="884"/>
    </location>
</feature>
<dbReference type="InterPro" id="IPR017868">
    <property type="entry name" value="Filamin/ABP280_repeat-like"/>
</dbReference>
<feature type="compositionally biased region" description="Basic residues" evidence="3">
    <location>
        <begin position="551"/>
        <end position="565"/>
    </location>
</feature>
<dbReference type="PROSITE" id="PS50194">
    <property type="entry name" value="FILAMIN_REPEAT"/>
    <property type="match status" value="1"/>
</dbReference>
<feature type="compositionally biased region" description="Basic and acidic residues" evidence="3">
    <location>
        <begin position="641"/>
        <end position="710"/>
    </location>
</feature>
<feature type="region of interest" description="Disordered" evidence="3">
    <location>
        <begin position="514"/>
        <end position="786"/>
    </location>
</feature>
<gene>
    <name evidence="6" type="ORF">IFM89_023127</name>
</gene>
<dbReference type="InterPro" id="IPR012677">
    <property type="entry name" value="Nucleotide-bd_a/b_plait_sf"/>
</dbReference>
<evidence type="ECO:0000313" key="7">
    <source>
        <dbReference type="Proteomes" id="UP000631114"/>
    </source>
</evidence>
<dbReference type="CDD" id="cd00590">
    <property type="entry name" value="RRM_SF"/>
    <property type="match status" value="1"/>
</dbReference>
<dbReference type="SUPFAM" id="SSF54928">
    <property type="entry name" value="RNA-binding domain, RBD"/>
    <property type="match status" value="1"/>
</dbReference>
<dbReference type="SMART" id="SM00360">
    <property type="entry name" value="RRM"/>
    <property type="match status" value="1"/>
</dbReference>
<proteinExistence type="predicted"/>
<dbReference type="InterPro" id="IPR014756">
    <property type="entry name" value="Ig_E-set"/>
</dbReference>
<feature type="repeat" description="Filamin" evidence="1">
    <location>
        <begin position="81"/>
        <end position="185"/>
    </location>
</feature>
<evidence type="ECO:0000256" key="1">
    <source>
        <dbReference type="PROSITE-ProRule" id="PRU00087"/>
    </source>
</evidence>
<feature type="domain" description="RRM" evidence="5">
    <location>
        <begin position="284"/>
        <end position="355"/>
    </location>
</feature>
<reference evidence="6 7" key="1">
    <citation type="submission" date="2020-10" db="EMBL/GenBank/DDBJ databases">
        <title>The Coptis chinensis genome and diversification of protoberbering-type alkaloids.</title>
        <authorList>
            <person name="Wang B."/>
            <person name="Shu S."/>
            <person name="Song C."/>
            <person name="Liu Y."/>
        </authorList>
    </citation>
    <scope>NUCLEOTIDE SEQUENCE [LARGE SCALE GENOMIC DNA]</scope>
    <source>
        <strain evidence="6">HL-2020</strain>
        <tissue evidence="6">Leaf</tissue>
    </source>
</reference>
<keyword evidence="2" id="KW-0694">RNA-binding</keyword>
<dbReference type="AlphaFoldDB" id="A0A835HVN8"/>
<keyword evidence="4" id="KW-0472">Membrane</keyword>
<dbReference type="PANTHER" id="PTHR32343">
    <property type="entry name" value="SERINE/ARGININE-RICH SPLICING FACTOR"/>
    <property type="match status" value="1"/>
</dbReference>
<dbReference type="GO" id="GO:0003723">
    <property type="term" value="F:RNA binding"/>
    <property type="evidence" value="ECO:0007669"/>
    <property type="project" value="UniProtKB-UniRule"/>
</dbReference>
<dbReference type="Pfam" id="PF00630">
    <property type="entry name" value="Filamin"/>
    <property type="match status" value="1"/>
</dbReference>
<keyword evidence="7" id="KW-1185">Reference proteome</keyword>
<name>A0A835HVN8_9MAGN</name>
<dbReference type="Pfam" id="PF00076">
    <property type="entry name" value="RRM_1"/>
    <property type="match status" value="1"/>
</dbReference>
<keyword evidence="4" id="KW-1133">Transmembrane helix</keyword>
<feature type="region of interest" description="Disordered" evidence="3">
    <location>
        <begin position="44"/>
        <end position="68"/>
    </location>
</feature>
<sequence length="944" mass="105010">MSDRSITIVPTVPNRPIWMIQAEEAKIKSEAEKDAAAKAAFEATFKDIENNPNKTEQQQFSDNDSDNELEVEEKYIKNKPLGPIDPTKCTAAGPGVSGGEACVATSFNVVTKDSDGRKLITGGALLKVKISPAVGVGGTDQEGIVKDSNDGSYTVTYVVPKRGNYMVHVECNGRGIMNSPFPVFFSAGNVNGGLLGMPPPTSQYMNSHANQTMPNMPNYTGSVSGAYSGLLGMIPGAVSGAAGGVVLPGVGATLGEICREYLNGRCAKTDCSDDKAGKADALKKTLQVSNLSPLLSADQLKQLFAFCGTVVECSITESKHSAYVEYSKPEEAAAALALNNMDVGGRPLNVEMAKSLPPKPAILNSPLSQNSLPMVMQQAVAMQQMQFQQALLMQQTMNTQQAAQRAATMKSATDLASARAAEISKKLKADGVVTEETEPNRKSRSPSPSRKRSKSRSRSPVMYRRNRRSRSYSPPTRYARDRRSRSPFRSRHRTDYGNDRRFRREIRDYDRVGRREKDRSHDYYSSVSKRERSRSRSPWTKKTSRVSSTSPKHRRESLSPRRRLSPRASSRSPKGHHGSRLSPRRTHESASYNRRRSRSKSVEARPHSDGRKDRSRSERSKLDERNPEKTGRSNEKRRRSSKDSTDDAIDKRHHSSKDSIGDASEKRDRSAKDSTEDATEKRNHSAKDPIAETKEKRYLNAKESTDDASEKRHRRAKDSTDDVKEKRYRSSKESADDASEKRHRRAKDSDNAIEKRHCSAKDGTDGANEKRYRSSKDSRNENAISVSSILTKRKNSLLLEKETMPDDEDQRNFKISSSPLPRAHKKSSVSPELDMIHGSPRSSSDMSTTCQNLSKLYRPRSLELGIYILIVAGAVRCVICWIILEFSRWKLAVFFLLDCRLRKHTLRSCKTGAAGLNLACNHTQCGMSRLAKCLYLKVMILLAV</sequence>
<dbReference type="Proteomes" id="UP000631114">
    <property type="component" value="Unassembled WGS sequence"/>
</dbReference>
<dbReference type="PANTHER" id="PTHR32343:SF8">
    <property type="entry name" value="RNA RECOGNITION MOTIF (RRM)-CONTAINING PROTEIN"/>
    <property type="match status" value="1"/>
</dbReference>
<evidence type="ECO:0000256" key="3">
    <source>
        <dbReference type="SAM" id="MobiDB-lite"/>
    </source>
</evidence>
<protein>
    <recommendedName>
        <fullName evidence="5">RRM domain-containing protein</fullName>
    </recommendedName>
</protein>
<evidence type="ECO:0000313" key="6">
    <source>
        <dbReference type="EMBL" id="KAF9606104.1"/>
    </source>
</evidence>
<dbReference type="OrthoDB" id="79941at2759"/>
<accession>A0A835HVN8</accession>
<organism evidence="6 7">
    <name type="scientific">Coptis chinensis</name>
    <dbReference type="NCBI Taxonomy" id="261450"/>
    <lineage>
        <taxon>Eukaryota</taxon>
        <taxon>Viridiplantae</taxon>
        <taxon>Streptophyta</taxon>
        <taxon>Embryophyta</taxon>
        <taxon>Tracheophyta</taxon>
        <taxon>Spermatophyta</taxon>
        <taxon>Magnoliopsida</taxon>
        <taxon>Ranunculales</taxon>
        <taxon>Ranunculaceae</taxon>
        <taxon>Coptidoideae</taxon>
        <taxon>Coptis</taxon>
    </lineage>
</organism>
<feature type="region of interest" description="Disordered" evidence="3">
    <location>
        <begin position="808"/>
        <end position="847"/>
    </location>
</feature>
<dbReference type="InterPro" id="IPR001298">
    <property type="entry name" value="Filamin/ABP280_rpt"/>
</dbReference>
<dbReference type="Gene3D" id="2.60.40.10">
    <property type="entry name" value="Immunoglobulins"/>
    <property type="match status" value="1"/>
</dbReference>
<dbReference type="InterPro" id="IPR000504">
    <property type="entry name" value="RRM_dom"/>
</dbReference>
<feature type="compositionally biased region" description="Polar residues" evidence="3">
    <location>
        <begin position="538"/>
        <end position="550"/>
    </location>
</feature>
<feature type="compositionally biased region" description="Basic and acidic residues" evidence="3">
    <location>
        <begin position="600"/>
        <end position="634"/>
    </location>
</feature>
<comment type="caution">
    <text evidence="6">The sequence shown here is derived from an EMBL/GenBank/DDBJ whole genome shotgun (WGS) entry which is preliminary data.</text>
</comment>
<feature type="compositionally biased region" description="Polar residues" evidence="3">
    <location>
        <begin position="50"/>
        <end position="62"/>
    </location>
</feature>
<evidence type="ECO:0000256" key="4">
    <source>
        <dbReference type="SAM" id="Phobius"/>
    </source>
</evidence>
<dbReference type="InterPro" id="IPR035979">
    <property type="entry name" value="RBD_domain_sf"/>
</dbReference>
<feature type="region of interest" description="Disordered" evidence="3">
    <location>
        <begin position="430"/>
        <end position="496"/>
    </location>
</feature>
<dbReference type="SUPFAM" id="SSF81296">
    <property type="entry name" value="E set domains"/>
    <property type="match status" value="1"/>
</dbReference>
<feature type="compositionally biased region" description="Basic residues" evidence="3">
    <location>
        <begin position="480"/>
        <end position="492"/>
    </location>
</feature>